<evidence type="ECO:0000256" key="5">
    <source>
        <dbReference type="ARBA" id="ARBA00042398"/>
    </source>
</evidence>
<comment type="similarity">
    <text evidence="1">Belongs to the ADP-ribosylglycohydrolase family.</text>
</comment>
<name>A0A7F5RHD8_AGRPL</name>
<evidence type="ECO:0000256" key="11">
    <source>
        <dbReference type="ARBA" id="ARBA00049015"/>
    </source>
</evidence>
<evidence type="ECO:0000256" key="3">
    <source>
        <dbReference type="ARBA" id="ARBA00022801"/>
    </source>
</evidence>
<dbReference type="GO" id="GO:0005634">
    <property type="term" value="C:nucleus"/>
    <property type="evidence" value="ECO:0007669"/>
    <property type="project" value="TreeGrafter"/>
</dbReference>
<evidence type="ECO:0000256" key="2">
    <source>
        <dbReference type="ARBA" id="ARBA00012255"/>
    </source>
</evidence>
<evidence type="ECO:0000256" key="4">
    <source>
        <dbReference type="ARBA" id="ARBA00041057"/>
    </source>
</evidence>
<dbReference type="PANTHER" id="PTHR16222:SF24">
    <property type="entry name" value="ADP-RIBOSYLHYDROLASE ARH3"/>
    <property type="match status" value="1"/>
</dbReference>
<evidence type="ECO:0000256" key="1">
    <source>
        <dbReference type="ARBA" id="ARBA00010702"/>
    </source>
</evidence>
<dbReference type="InParanoid" id="A0A7F5RHD8"/>
<keyword evidence="13" id="KW-1185">Reference proteome</keyword>
<dbReference type="InterPro" id="IPR050792">
    <property type="entry name" value="ADP-ribosylglycohydrolase"/>
</dbReference>
<dbReference type="RefSeq" id="XP_025835401.1">
    <property type="nucleotide sequence ID" value="XM_025979616.1"/>
</dbReference>
<comment type="cofactor">
    <cofactor evidence="12">
        <name>Mg(2+)</name>
        <dbReference type="ChEBI" id="CHEBI:18420"/>
    </cofactor>
    <text evidence="12">Binds 2 magnesium ions per subunit.</text>
</comment>
<proteinExistence type="inferred from homology"/>
<feature type="binding site" evidence="12">
    <location>
        <position position="296"/>
    </location>
    <ligand>
        <name>Mg(2+)</name>
        <dbReference type="ChEBI" id="CHEBI:18420"/>
        <label>1</label>
    </ligand>
</feature>
<dbReference type="KEGG" id="apln:108734474"/>
<evidence type="ECO:0000256" key="9">
    <source>
        <dbReference type="ARBA" id="ARBA00043187"/>
    </source>
</evidence>
<evidence type="ECO:0000256" key="12">
    <source>
        <dbReference type="PIRSR" id="PIRSR605502-1"/>
    </source>
</evidence>
<dbReference type="AlphaFoldDB" id="A0A7F5RHD8"/>
<reference evidence="14" key="1">
    <citation type="submission" date="2025-08" db="UniProtKB">
        <authorList>
            <consortium name="RefSeq"/>
        </authorList>
    </citation>
    <scope>IDENTIFICATION</scope>
    <source>
        <tissue evidence="14">Entire body</tissue>
    </source>
</reference>
<keyword evidence="12" id="KW-0479">Metal-binding</keyword>
<sequence>MTSISLRSKFRGCLMGTLLGDCLGSVFENETMTHALRFVVKTLLEHFEDQDFEHSVNKIKGTASLMRSLGHSMLENLPTDYKAIGVKLANDFFLTDKRVHGESVAEVLYRLKFLKPEDDVFQAAKESHHGMGSLGSSAATMIAPLSLYYYDDYNTMIKETRNISKITHTHPLGINGALLQCIAIHQCLHVREDSLEVTDFMNQLLTKIKAIEENEKDRPFSNKLLHVSERLTQKVPEDLSDEYSYIAHELGHGSKALECVPTAIFCFLRCKETIPEMESNCWFRKTLEYAISLGGDTKKLACLAGGLVGALTGEDECWEALKRASKRSEEVLKLADDLYEITIKKSKTN</sequence>
<feature type="binding site" evidence="12">
    <location>
        <position position="62"/>
    </location>
    <ligand>
        <name>Mg(2+)</name>
        <dbReference type="ChEBI" id="CHEBI:18420"/>
        <label>1</label>
    </ligand>
</feature>
<dbReference type="OrthoDB" id="410104at2759"/>
<dbReference type="GO" id="GO:0004649">
    <property type="term" value="F:poly(ADP-ribose) glycohydrolase activity"/>
    <property type="evidence" value="ECO:0007669"/>
    <property type="project" value="UniProtKB-EC"/>
</dbReference>
<comment type="catalytic activity">
    <reaction evidence="11">
        <text>alpha-NAD(+) + H2O = ADP-D-ribose + nicotinamide + H(+)</text>
        <dbReference type="Rhea" id="RHEA:68792"/>
        <dbReference type="ChEBI" id="CHEBI:15377"/>
        <dbReference type="ChEBI" id="CHEBI:15378"/>
        <dbReference type="ChEBI" id="CHEBI:17154"/>
        <dbReference type="ChEBI" id="CHEBI:57967"/>
        <dbReference type="ChEBI" id="CHEBI:77017"/>
    </reaction>
</comment>
<evidence type="ECO:0000313" key="13">
    <source>
        <dbReference type="Proteomes" id="UP000192223"/>
    </source>
</evidence>
<dbReference type="GO" id="GO:0046872">
    <property type="term" value="F:metal ion binding"/>
    <property type="evidence" value="ECO:0007669"/>
    <property type="project" value="UniProtKB-KW"/>
</dbReference>
<organism evidence="13 14">
    <name type="scientific">Agrilus planipennis</name>
    <name type="common">Emerald ash borer</name>
    <name type="synonym">Agrilus marcopoli</name>
    <dbReference type="NCBI Taxonomy" id="224129"/>
    <lineage>
        <taxon>Eukaryota</taxon>
        <taxon>Metazoa</taxon>
        <taxon>Ecdysozoa</taxon>
        <taxon>Arthropoda</taxon>
        <taxon>Hexapoda</taxon>
        <taxon>Insecta</taxon>
        <taxon>Pterygota</taxon>
        <taxon>Neoptera</taxon>
        <taxon>Endopterygota</taxon>
        <taxon>Coleoptera</taxon>
        <taxon>Polyphaga</taxon>
        <taxon>Elateriformia</taxon>
        <taxon>Buprestoidea</taxon>
        <taxon>Buprestidae</taxon>
        <taxon>Agrilinae</taxon>
        <taxon>Agrilus</taxon>
    </lineage>
</organism>
<dbReference type="GeneID" id="108734474"/>
<keyword evidence="12" id="KW-0460">Magnesium</keyword>
<dbReference type="InterPro" id="IPR005502">
    <property type="entry name" value="Ribosyl_crysJ1"/>
</dbReference>
<gene>
    <name evidence="14" type="primary">LOC108734474</name>
</gene>
<dbReference type="Gene3D" id="1.10.4080.10">
    <property type="entry name" value="ADP-ribosylation/Crystallin J1"/>
    <property type="match status" value="1"/>
</dbReference>
<evidence type="ECO:0000313" key="14">
    <source>
        <dbReference type="RefSeq" id="XP_025835401.1"/>
    </source>
</evidence>
<dbReference type="Pfam" id="PF03747">
    <property type="entry name" value="ADP_ribosyl_GH"/>
    <property type="match status" value="1"/>
</dbReference>
<dbReference type="GO" id="GO:0005739">
    <property type="term" value="C:mitochondrion"/>
    <property type="evidence" value="ECO:0007669"/>
    <property type="project" value="TreeGrafter"/>
</dbReference>
<dbReference type="Proteomes" id="UP000192223">
    <property type="component" value="Unplaced"/>
</dbReference>
<dbReference type="PANTHER" id="PTHR16222">
    <property type="entry name" value="ADP-RIBOSYLGLYCOHYDROLASE"/>
    <property type="match status" value="1"/>
</dbReference>
<keyword evidence="3" id="KW-0378">Hydrolase</keyword>
<dbReference type="EC" id="3.2.1.143" evidence="2"/>
<protein>
    <recommendedName>
        <fullName evidence="4">ADP-ribosylhydrolase ARH3</fullName>
        <ecNumber evidence="2">3.2.1.143</ecNumber>
    </recommendedName>
    <alternativeName>
        <fullName evidence="5">ADP-ribose glycohydrolase ARH3</fullName>
    </alternativeName>
    <alternativeName>
        <fullName evidence="6">ADP-ribosylhydrolase 3</fullName>
    </alternativeName>
    <alternativeName>
        <fullName evidence="9">O-acetyl-ADP-ribose deacetylase ARH3</fullName>
    </alternativeName>
    <alternativeName>
        <fullName evidence="10">Poly(ADP-ribose) glycohydrolase ARH3</fullName>
    </alternativeName>
    <alternativeName>
        <fullName evidence="8">[Protein ADP-ribosylarginine] hydrolase-like protein 2</fullName>
    </alternativeName>
    <alternativeName>
        <fullName evidence="7">[Protein ADP-ribosylserine] hydrolase</fullName>
    </alternativeName>
</protein>
<evidence type="ECO:0000256" key="8">
    <source>
        <dbReference type="ARBA" id="ARBA00042850"/>
    </source>
</evidence>
<evidence type="ECO:0000256" key="6">
    <source>
        <dbReference type="ARBA" id="ARBA00042471"/>
    </source>
</evidence>
<dbReference type="SUPFAM" id="SSF101478">
    <property type="entry name" value="ADP-ribosylglycohydrolase"/>
    <property type="match status" value="1"/>
</dbReference>
<evidence type="ECO:0000256" key="10">
    <source>
        <dbReference type="ARBA" id="ARBA00043193"/>
    </source>
</evidence>
<evidence type="ECO:0000256" key="7">
    <source>
        <dbReference type="ARBA" id="ARBA00042722"/>
    </source>
</evidence>
<accession>A0A7F5RHD8</accession>
<dbReference type="InterPro" id="IPR036705">
    <property type="entry name" value="Ribosyl_crysJ1_sf"/>
</dbReference>